<gene>
    <name evidence="1" type="primary">19.5g5</name>
</gene>
<name>A8E100_9VIRU</name>
<accession>A8E100</accession>
<proteinExistence type="predicted"/>
<organism evidence="1">
    <name type="scientific">Bracoviriform inaniti</name>
    <dbReference type="NCBI Taxonomy" id="36344"/>
    <lineage>
        <taxon>Viruses</taxon>
        <taxon>Viruses incertae sedis</taxon>
        <taxon>Polydnaviriformidae</taxon>
        <taxon>Bracoviriform</taxon>
    </lineage>
</organism>
<sequence length="59" mass="6315">MVFSLTTVSGRPLRRAGCISTGLLQFPCATQCECDTVRVGGREGCTPKMYSVERVSAST</sequence>
<dbReference type="RefSeq" id="YP_009665761.1">
    <property type="nucleotide sequence ID" value="NC_043266.1"/>
</dbReference>
<dbReference type="GeneID" id="40525921"/>
<evidence type="ECO:0000313" key="1">
    <source>
        <dbReference type="EMBL" id="CAO98970.1"/>
    </source>
</evidence>
<reference evidence="1" key="1">
    <citation type="submission" date="2007-08" db="EMBL/GenBank/DDBJ databases">
        <authorList>
            <person name="Lanzrein B."/>
        </authorList>
    </citation>
    <scope>NUCLEOTIDE SEQUENCE</scope>
</reference>
<dbReference type="KEGG" id="vg:40525921"/>
<dbReference type="EMBL" id="AM850132">
    <property type="protein sequence ID" value="CAO98970.1"/>
    <property type="molecule type" value="Genomic_DNA"/>
</dbReference>
<protein>
    <submittedName>
        <fullName evidence="1">19.5g5 protein</fullName>
    </submittedName>
</protein>
<reference evidence="1" key="2">
    <citation type="submission" date="2007-09" db="EMBL/GenBank/DDBJ databases">
        <authorList>
            <person name="Reinhard M."/>
        </authorList>
    </citation>
    <scope>NUCLEOTIDE SEQUENCE</scope>
</reference>